<dbReference type="PROSITE" id="PS00211">
    <property type="entry name" value="ABC_TRANSPORTER_1"/>
    <property type="match status" value="1"/>
</dbReference>
<keyword evidence="2" id="KW-0813">Transport</keyword>
<comment type="subcellular location">
    <subcellularLocation>
        <location evidence="1">Membrane</location>
        <topology evidence="1">Multi-pass membrane protein</topology>
    </subcellularLocation>
</comment>
<dbReference type="Pfam" id="PF19055">
    <property type="entry name" value="ABC2_membrane_7"/>
    <property type="match status" value="1"/>
</dbReference>
<gene>
    <name evidence="10" type="ORF">FOB64_005946</name>
</gene>
<evidence type="ECO:0000313" key="11">
    <source>
        <dbReference type="Proteomes" id="UP000536275"/>
    </source>
</evidence>
<feature type="transmembrane region" description="Helical" evidence="8">
    <location>
        <begin position="570"/>
        <end position="593"/>
    </location>
</feature>
<feature type="transmembrane region" description="Helical" evidence="8">
    <location>
        <begin position="528"/>
        <end position="549"/>
    </location>
</feature>
<feature type="transmembrane region" description="Helical" evidence="8">
    <location>
        <begin position="1027"/>
        <end position="1046"/>
    </location>
</feature>
<feature type="domain" description="ABC transporter" evidence="9">
    <location>
        <begin position="128"/>
        <end position="384"/>
    </location>
</feature>
<protein>
    <submittedName>
        <fullName evidence="10">ABC-2 type transporter family protein</fullName>
    </submittedName>
</protein>
<dbReference type="GO" id="GO:0140359">
    <property type="term" value="F:ABC-type transporter activity"/>
    <property type="evidence" value="ECO:0007669"/>
    <property type="project" value="InterPro"/>
</dbReference>
<evidence type="ECO:0000259" key="9">
    <source>
        <dbReference type="PROSITE" id="PS50893"/>
    </source>
</evidence>
<dbReference type="GO" id="GO:0005524">
    <property type="term" value="F:ATP binding"/>
    <property type="evidence" value="ECO:0007669"/>
    <property type="project" value="InterPro"/>
</dbReference>
<evidence type="ECO:0000256" key="5">
    <source>
        <dbReference type="ARBA" id="ARBA00022989"/>
    </source>
</evidence>
<dbReference type="Pfam" id="PF01061">
    <property type="entry name" value="ABC2_membrane"/>
    <property type="match status" value="2"/>
</dbReference>
<evidence type="ECO:0000256" key="7">
    <source>
        <dbReference type="SAM" id="MobiDB-lite"/>
    </source>
</evidence>
<evidence type="ECO:0000313" key="10">
    <source>
        <dbReference type="EMBL" id="KAF6062908.1"/>
    </source>
</evidence>
<dbReference type="InterPro" id="IPR003439">
    <property type="entry name" value="ABC_transporter-like_ATP-bd"/>
</dbReference>
<name>A0A8H6BSQ6_CANAX</name>
<dbReference type="Pfam" id="PF00005">
    <property type="entry name" value="ABC_tran"/>
    <property type="match status" value="2"/>
</dbReference>
<evidence type="ECO:0000256" key="2">
    <source>
        <dbReference type="ARBA" id="ARBA00022448"/>
    </source>
</evidence>
<dbReference type="InterPro" id="IPR010929">
    <property type="entry name" value="PDR_CDR_ABC"/>
</dbReference>
<evidence type="ECO:0000256" key="4">
    <source>
        <dbReference type="ARBA" id="ARBA00022737"/>
    </source>
</evidence>
<dbReference type="InterPro" id="IPR013525">
    <property type="entry name" value="ABC2_TM"/>
</dbReference>
<reference evidence="10 11" key="1">
    <citation type="submission" date="2020-03" db="EMBL/GenBank/DDBJ databases">
        <title>FDA dAtabase for Regulatory Grade micrObial Sequences (FDA-ARGOS): Supporting development and validation of Infectious Disease Dx tests.</title>
        <authorList>
            <person name="Campos J."/>
            <person name="Goldberg B."/>
            <person name="Tallon L."/>
            <person name="Sadzewicz L."/>
            <person name="Vavikolanu K."/>
            <person name="Mehta A."/>
            <person name="Aluvathingal J."/>
            <person name="Nadendla S."/>
            <person name="Nandy P."/>
            <person name="Geyer C."/>
            <person name="Yan Y."/>
            <person name="Sichtig H."/>
        </authorList>
    </citation>
    <scope>NUCLEOTIDE SEQUENCE [LARGE SCALE GENOMIC DNA]</scope>
    <source>
        <strain evidence="10 11">FDAARGOS_656</strain>
    </source>
</reference>
<feature type="transmembrane region" description="Helical" evidence="8">
    <location>
        <begin position="605"/>
        <end position="624"/>
    </location>
</feature>
<dbReference type="InterPro" id="IPR034001">
    <property type="entry name" value="ABCG_PDR_1"/>
</dbReference>
<dbReference type="InterPro" id="IPR027417">
    <property type="entry name" value="P-loop_NTPase"/>
</dbReference>
<dbReference type="Pfam" id="PF06422">
    <property type="entry name" value="PDR_CDR"/>
    <property type="match status" value="1"/>
</dbReference>
<feature type="transmembrane region" description="Helical" evidence="8">
    <location>
        <begin position="1058"/>
        <end position="1077"/>
    </location>
</feature>
<comment type="caution">
    <text evidence="10">The sequence shown here is derived from an EMBL/GenBank/DDBJ whole genome shotgun (WGS) entry which is preliminary data.</text>
</comment>
<feature type="region of interest" description="Disordered" evidence="7">
    <location>
        <begin position="1"/>
        <end position="25"/>
    </location>
</feature>
<dbReference type="CDD" id="cd03233">
    <property type="entry name" value="ABCG_PDR_domain1"/>
    <property type="match status" value="1"/>
</dbReference>
<keyword evidence="3 8" id="KW-0812">Transmembrane</keyword>
<dbReference type="Proteomes" id="UP000536275">
    <property type="component" value="Unassembled WGS sequence"/>
</dbReference>
<evidence type="ECO:0000256" key="3">
    <source>
        <dbReference type="ARBA" id="ARBA00022692"/>
    </source>
</evidence>
<dbReference type="PROSITE" id="PS50893">
    <property type="entry name" value="ABC_TRANSPORTER_2"/>
    <property type="match status" value="1"/>
</dbReference>
<evidence type="ECO:0000256" key="8">
    <source>
        <dbReference type="SAM" id="Phobius"/>
    </source>
</evidence>
<feature type="transmembrane region" description="Helical" evidence="8">
    <location>
        <begin position="1165"/>
        <end position="1183"/>
    </location>
</feature>
<accession>A0A8H6BSQ6</accession>
<dbReference type="GO" id="GO:0016887">
    <property type="term" value="F:ATP hydrolysis activity"/>
    <property type="evidence" value="ECO:0007669"/>
    <property type="project" value="InterPro"/>
</dbReference>
<keyword evidence="4" id="KW-0677">Repeat</keyword>
<dbReference type="PANTHER" id="PTHR19241">
    <property type="entry name" value="ATP-BINDING CASSETTE TRANSPORTER"/>
    <property type="match status" value="1"/>
</dbReference>
<sequence>MADADTSSNSSKTNEDRSQEGFGTYQGYTDRVASEVQELARIISHESELSGKLGVIPVDENGNFVDQRLNPNSPEFNAAYWIQNAHKLVSSDIDYFKPVTIGVAYKNLRAYGSASDADYQSTLVNLIPKYLSLFFREYILRHTGPTFDILKPMDGLIKPGELTVVLGRPGAGCSTFLKTIASQTYGYHIDKDSVIRYNSLTPHEIKKHYRGEVVYCAETENHFPQLTVGDTLEFAAKMRTPQNRPLGVSRDAYARHLAAVVMAVYGLSHTRNTKVGNDFIRGVSGGERKRVSIAEITLNNAMVQCWDNSTRGLDSATALEFIRALKASADIVHTTPLVAIYQCSQDAYDLFDKVVLMYQGYQIYFGSAKKAKQYFIDMGYECPQRQTTADFLTSLTNPAERIVRQGFEGKVPQTPQEFYEYWKKSPEGQQIVADVDQYLTEHSSAAEKEAIKEAHQARQSDHLKPASPYTVSFFMQVRYIAHRNILRIKGNPSIHLFQIFGNIGMSFILSSIFYNLPTATSSFYHRTAALFFAVLFNAFSCLLEIFSLYEARSIVEKHKKYALYHPAADAFASIVTELPTKFIIAIGFNLVYYFMVNFRRTPGNFFFYLLINFSATLAMSHIFRTIGAATKTLQEAMTPAAILLLALTIFTGFVIPTPNMHGWCRWINYLDPLAYAFESLIANEFHNRDFECSQYVPSGGSYPTAGPNRICTPVGSVPGQDFVDGTRYMEMSFDYRNSHKWRNFGIVIGFIVFFFCTYILLCEINKGAMQKGEILLFQQRALKKRKKANNDIESGEIEKVTPEFDNEYENNQDKMLQSGGDTFFWRDLTYQVKIKSEDRVILDHVSGWVKPGQVTALMGASGAGKTTLLNALSDRLTTGVVTEGIRLVNGRPLDSSFQRSIGYVQQQDLHLETSTVREALEFAAYLRQPKSVSRKEKTKANPAEWMLEVIGAAPGSKANQDYYDVWLKSSEFQEMNSELDLMSEELVKKPLDDDPDRLKPYAAPYWEQYLFVTKRVFEQNWRTPSYLYSKFLLVVTSSLFNGFSFYKADRSLQGLQNQMFSVFMFLVILHTLIQQYLPTFVSQRDLYEVRERPSKTFSWITFIAAQVTAEIPWNIICGTLGYFCWYYPVGLYQNATYTNTVHQRGAFMWFAILCISFLEIDDNAANLSVLLFTMCLAFCGVLVTKEQLPGFWVFMYRCSPFTYLVSVMLSVGLVDAPVTCAAKEYLRFSPPQGYTCIQYMEPYMKVAGGYLLNENSTTECEFCTMKVTNVFLKMIGSDYSKRGRDIGIYIAFIGINIIGTFILYWFARVPKNFDIKLRRKR</sequence>
<dbReference type="InterPro" id="IPR017871">
    <property type="entry name" value="ABC_transporter-like_CS"/>
</dbReference>
<proteinExistence type="predicted"/>
<feature type="transmembrane region" description="Helical" evidence="8">
    <location>
        <begin position="1286"/>
        <end position="1307"/>
    </location>
</feature>
<evidence type="ECO:0000256" key="6">
    <source>
        <dbReference type="ARBA" id="ARBA00023136"/>
    </source>
</evidence>
<feature type="transmembrane region" description="Helical" evidence="8">
    <location>
        <begin position="1097"/>
        <end position="1121"/>
    </location>
</feature>
<dbReference type="Pfam" id="PF14510">
    <property type="entry name" value="ABC_trans_N"/>
    <property type="match status" value="1"/>
</dbReference>
<feature type="transmembrane region" description="Helical" evidence="8">
    <location>
        <begin position="496"/>
        <end position="516"/>
    </location>
</feature>
<keyword evidence="5 8" id="KW-1133">Transmembrane helix</keyword>
<organism evidence="10 11">
    <name type="scientific">Candida albicans</name>
    <name type="common">Yeast</name>
    <dbReference type="NCBI Taxonomy" id="5476"/>
    <lineage>
        <taxon>Eukaryota</taxon>
        <taxon>Fungi</taxon>
        <taxon>Dikarya</taxon>
        <taxon>Ascomycota</taxon>
        <taxon>Saccharomycotina</taxon>
        <taxon>Pichiomycetes</taxon>
        <taxon>Debaryomycetaceae</taxon>
        <taxon>Candida/Lodderomyces clade</taxon>
        <taxon>Candida</taxon>
    </lineage>
</organism>
<feature type="transmembrane region" description="Helical" evidence="8">
    <location>
        <begin position="741"/>
        <end position="761"/>
    </location>
</feature>
<dbReference type="Gene3D" id="3.40.50.300">
    <property type="entry name" value="P-loop containing nucleotide triphosphate hydrolases"/>
    <property type="match status" value="2"/>
</dbReference>
<feature type="transmembrane region" description="Helical" evidence="8">
    <location>
        <begin position="636"/>
        <end position="655"/>
    </location>
</feature>
<dbReference type="SUPFAM" id="SSF52540">
    <property type="entry name" value="P-loop containing nucleoside triphosphate hydrolases"/>
    <property type="match status" value="2"/>
</dbReference>
<feature type="compositionally biased region" description="Polar residues" evidence="7">
    <location>
        <begin position="1"/>
        <end position="12"/>
    </location>
</feature>
<dbReference type="InterPro" id="IPR043926">
    <property type="entry name" value="ABCG_dom"/>
</dbReference>
<dbReference type="EMBL" id="JABWAD010000061">
    <property type="protein sequence ID" value="KAF6062908.1"/>
    <property type="molecule type" value="Genomic_DNA"/>
</dbReference>
<dbReference type="GO" id="GO:0016020">
    <property type="term" value="C:membrane"/>
    <property type="evidence" value="ECO:0007669"/>
    <property type="project" value="UniProtKB-SubCell"/>
</dbReference>
<dbReference type="InterPro" id="IPR029481">
    <property type="entry name" value="ABC_trans_N"/>
</dbReference>
<evidence type="ECO:0000256" key="1">
    <source>
        <dbReference type="ARBA" id="ARBA00004141"/>
    </source>
</evidence>
<feature type="transmembrane region" description="Helical" evidence="8">
    <location>
        <begin position="1141"/>
        <end position="1158"/>
    </location>
</feature>
<keyword evidence="6 8" id="KW-0472">Membrane</keyword>